<feature type="domain" description="N-acetyltransferase" evidence="1">
    <location>
        <begin position="4"/>
        <end position="143"/>
    </location>
</feature>
<gene>
    <name evidence="2" type="ORF">BCM40_04820</name>
</gene>
<dbReference type="Proteomes" id="UP000092495">
    <property type="component" value="Chromosome"/>
</dbReference>
<organism evidence="2 3">
    <name type="scientific">Planococcus donghaensis</name>
    <dbReference type="NCBI Taxonomy" id="414778"/>
    <lineage>
        <taxon>Bacteria</taxon>
        <taxon>Bacillati</taxon>
        <taxon>Bacillota</taxon>
        <taxon>Bacilli</taxon>
        <taxon>Bacillales</taxon>
        <taxon>Caryophanaceae</taxon>
        <taxon>Planococcus</taxon>
    </lineage>
</organism>
<evidence type="ECO:0000313" key="2">
    <source>
        <dbReference type="EMBL" id="ANU22720.1"/>
    </source>
</evidence>
<name>A0A1C7EFU9_9BACL</name>
<keyword evidence="3" id="KW-1185">Reference proteome</keyword>
<reference evidence="2" key="1">
    <citation type="submission" date="2016-10" db="EMBL/GenBank/DDBJ databases">
        <authorList>
            <person name="See-Too W.S."/>
        </authorList>
    </citation>
    <scope>NUCLEOTIDE SEQUENCE</scope>
    <source>
        <strain evidence="2">DSM 22276</strain>
    </source>
</reference>
<protein>
    <submittedName>
        <fullName evidence="2">GNAT family N-acetyltransferase</fullName>
    </submittedName>
</protein>
<dbReference type="PANTHER" id="PTHR13355">
    <property type="entry name" value="GLUCOSAMINE 6-PHOSPHATE N-ACETYLTRANSFERASE"/>
    <property type="match status" value="1"/>
</dbReference>
<sequence>MFTVKIAENQLEKEQAFDVRRKVFVEEQRVPLHIEMDEHDDDAIHFIAYQLEQPIAAGRIREVEVGLGKVERVCVLPEYRGQHIGVMMMNGMEEYAQSNGIFRLKLNAQTHALAFYEKLGYEVTSDEFMDAGIPHKSMEKAVTVE</sequence>
<dbReference type="EMBL" id="CP016543">
    <property type="protein sequence ID" value="ANU22720.1"/>
    <property type="molecule type" value="Genomic_DNA"/>
</dbReference>
<dbReference type="KEGG" id="pdg:BCM40_04820"/>
<proteinExistence type="predicted"/>
<dbReference type="CDD" id="cd04301">
    <property type="entry name" value="NAT_SF"/>
    <property type="match status" value="1"/>
</dbReference>
<dbReference type="Gene3D" id="3.40.630.30">
    <property type="match status" value="1"/>
</dbReference>
<dbReference type="STRING" id="414778.BCM40_04820"/>
<evidence type="ECO:0000313" key="3">
    <source>
        <dbReference type="Proteomes" id="UP000092495"/>
    </source>
</evidence>
<dbReference type="InterPro" id="IPR016181">
    <property type="entry name" value="Acyl_CoA_acyltransferase"/>
</dbReference>
<dbReference type="OrthoDB" id="9796171at2"/>
<dbReference type="Pfam" id="PF13673">
    <property type="entry name" value="Acetyltransf_10"/>
    <property type="match status" value="1"/>
</dbReference>
<dbReference type="GO" id="GO:0004343">
    <property type="term" value="F:glucosamine 6-phosphate N-acetyltransferase activity"/>
    <property type="evidence" value="ECO:0007669"/>
    <property type="project" value="TreeGrafter"/>
</dbReference>
<evidence type="ECO:0000259" key="1">
    <source>
        <dbReference type="PROSITE" id="PS51186"/>
    </source>
</evidence>
<dbReference type="PANTHER" id="PTHR13355:SF11">
    <property type="entry name" value="GLUCOSAMINE 6-PHOSPHATE N-ACETYLTRANSFERASE"/>
    <property type="match status" value="1"/>
</dbReference>
<dbReference type="RefSeq" id="WP_065525820.1">
    <property type="nucleotide sequence ID" value="NZ_CP016543.2"/>
</dbReference>
<dbReference type="PROSITE" id="PS51186">
    <property type="entry name" value="GNAT"/>
    <property type="match status" value="1"/>
</dbReference>
<dbReference type="SUPFAM" id="SSF55729">
    <property type="entry name" value="Acyl-CoA N-acyltransferases (Nat)"/>
    <property type="match status" value="1"/>
</dbReference>
<dbReference type="AlphaFoldDB" id="A0A1C7EFU9"/>
<dbReference type="InterPro" id="IPR000182">
    <property type="entry name" value="GNAT_dom"/>
</dbReference>
<dbReference type="InterPro" id="IPR039143">
    <property type="entry name" value="GNPNAT1-like"/>
</dbReference>
<accession>A0A1C7EFU9</accession>